<evidence type="ECO:0000256" key="1">
    <source>
        <dbReference type="ARBA" id="ARBA00004305"/>
    </source>
</evidence>
<dbReference type="CDD" id="cd00779">
    <property type="entry name" value="ProRS_core_prok"/>
    <property type="match status" value="1"/>
</dbReference>
<dbReference type="InterPro" id="IPR036621">
    <property type="entry name" value="Anticodon-bd_dom_sf"/>
</dbReference>
<proteinExistence type="predicted"/>
<accession>A0A182QU97</accession>
<evidence type="ECO:0000256" key="3">
    <source>
        <dbReference type="ARBA" id="ARBA00022598"/>
    </source>
</evidence>
<keyword evidence="9" id="KW-0030">Aminoacyl-tRNA synthetase</keyword>
<dbReference type="GO" id="GO:0005759">
    <property type="term" value="C:mitochondrial matrix"/>
    <property type="evidence" value="ECO:0007669"/>
    <property type="project" value="UniProtKB-SubCell"/>
</dbReference>
<dbReference type="Proteomes" id="UP000075886">
    <property type="component" value="Unassembled WGS sequence"/>
</dbReference>
<dbReference type="SUPFAM" id="SSF52954">
    <property type="entry name" value="Class II aaRS ABD-related"/>
    <property type="match status" value="1"/>
</dbReference>
<evidence type="ECO:0000313" key="17">
    <source>
        <dbReference type="Proteomes" id="UP000075886"/>
    </source>
</evidence>
<evidence type="ECO:0000256" key="8">
    <source>
        <dbReference type="ARBA" id="ARBA00023128"/>
    </source>
</evidence>
<evidence type="ECO:0000256" key="13">
    <source>
        <dbReference type="ARBA" id="ARBA00071545"/>
    </source>
</evidence>
<keyword evidence="4" id="KW-0547">Nucleotide-binding</keyword>
<dbReference type="FunFam" id="3.30.930.10:FF:000042">
    <property type="entry name" value="probable proline--tRNA ligase, mitochondrial"/>
    <property type="match status" value="1"/>
</dbReference>
<comment type="catalytic activity">
    <reaction evidence="11">
        <text>tRNA(Pro) + L-proline + ATP = L-prolyl-tRNA(Pro) + AMP + diphosphate</text>
        <dbReference type="Rhea" id="RHEA:14305"/>
        <dbReference type="Rhea" id="RHEA-COMP:9700"/>
        <dbReference type="Rhea" id="RHEA-COMP:9702"/>
        <dbReference type="ChEBI" id="CHEBI:30616"/>
        <dbReference type="ChEBI" id="CHEBI:33019"/>
        <dbReference type="ChEBI" id="CHEBI:60039"/>
        <dbReference type="ChEBI" id="CHEBI:78442"/>
        <dbReference type="ChEBI" id="CHEBI:78532"/>
        <dbReference type="ChEBI" id="CHEBI:456215"/>
        <dbReference type="EC" id="6.1.1.15"/>
    </reaction>
</comment>
<dbReference type="Pfam" id="PF00587">
    <property type="entry name" value="tRNA-synt_2b"/>
    <property type="match status" value="1"/>
</dbReference>
<dbReference type="EnsemblMetazoa" id="AFAF017000-RA">
    <property type="protein sequence ID" value="AFAF017000-PA"/>
    <property type="gene ID" value="AFAF017000"/>
</dbReference>
<keyword evidence="8" id="KW-0496">Mitochondrion</keyword>
<dbReference type="InterPro" id="IPR045864">
    <property type="entry name" value="aa-tRNA-synth_II/BPL/LPL"/>
</dbReference>
<sequence length="463" mass="51423">MQRVSKLFQPALVIPKNATVKSQDITSKSQRLMLEQGLIRQAGNGTFHVLPILQRSLQKAVNLIDRHMESVGAQKLTLPLLTSAELWKKSGRLSSSNGATPTELLQTTDRHGKVQILGPTHEESITSLLAAVAPVSYRQFPLRLYQISTKFRDEMKPRFGLMRAKEFLMKDLYTFDVDRKGCEQTYREVNEAYDKLFREVGVPFVKVAGDSGTMGGSLSHEYHFPSEVGEDELVQCKRCGMQTNAELLRALTEQCKSCTGSEALERQPGIEVAHAFILEDRYTKALGATCLQPNGKPTTLQMGCYGIGVTRLIAASIEVLGSEKEIRWPTVLAPYRVCIITPKAGSKEESQASPMVERLYHDLQKISNCQGEIIVDDRTQLTIGKRLVDARKMGYPLIVVVGAKAISDCGTFEVHNLIFETEQDLSYSDTIATVSTVFQSGAKSAHQTDENSNHGNNQIERQL</sequence>
<evidence type="ECO:0000256" key="4">
    <source>
        <dbReference type="ARBA" id="ARBA00022741"/>
    </source>
</evidence>
<feature type="compositionally biased region" description="Polar residues" evidence="14">
    <location>
        <begin position="453"/>
        <end position="463"/>
    </location>
</feature>
<dbReference type="AlphaFoldDB" id="A0A182QU97"/>
<protein>
    <recommendedName>
        <fullName evidence="13">Probable proline--tRNA ligase, mitochondrial</fullName>
        <ecNumber evidence="2">6.1.1.15</ecNumber>
    </recommendedName>
    <alternativeName>
        <fullName evidence="10">Prolyl-tRNA synthetase</fullName>
    </alternativeName>
</protein>
<evidence type="ECO:0000259" key="15">
    <source>
        <dbReference type="PROSITE" id="PS50862"/>
    </source>
</evidence>
<dbReference type="InterPro" id="IPR002314">
    <property type="entry name" value="aa-tRNA-synt_IIb"/>
</dbReference>
<dbReference type="PANTHER" id="PTHR42753:SF10">
    <property type="entry name" value="PROLINE--TRNA LIGASE, MITOCHONDRIAL-RELATED"/>
    <property type="match status" value="1"/>
</dbReference>
<keyword evidence="7" id="KW-0809">Transit peptide</keyword>
<reference evidence="16" key="2">
    <citation type="submission" date="2020-05" db="UniProtKB">
        <authorList>
            <consortium name="EnsemblMetazoa"/>
        </authorList>
    </citation>
    <scope>IDENTIFICATION</scope>
    <source>
        <strain evidence="16">FAR1</strain>
    </source>
</reference>
<dbReference type="InterPro" id="IPR006195">
    <property type="entry name" value="aa-tRNA-synth_II"/>
</dbReference>
<evidence type="ECO:0000256" key="10">
    <source>
        <dbReference type="ARBA" id="ARBA00029731"/>
    </source>
</evidence>
<dbReference type="PRINTS" id="PR01046">
    <property type="entry name" value="TRNASYNTHPRO"/>
</dbReference>
<comment type="function">
    <text evidence="12">Mitochondrial aminoacyl-tRNA synthetase that catalyzes the specific attachment of the proline amino acid (aa) to the homologous transfer RNA (tRNA), further participating in protein synthesis. The reaction occurs in a two steps: proline is first activated by ATP to form Pro-AMP and then transferred to the acceptor end of tRNA(Pro).</text>
</comment>
<dbReference type="PROSITE" id="PS50862">
    <property type="entry name" value="AA_TRNA_LIGASE_II"/>
    <property type="match status" value="1"/>
</dbReference>
<dbReference type="PANTHER" id="PTHR42753">
    <property type="entry name" value="MITOCHONDRIAL RIBOSOME PROTEIN L39/PROLYL-TRNA LIGASE FAMILY MEMBER"/>
    <property type="match status" value="1"/>
</dbReference>
<evidence type="ECO:0000256" key="2">
    <source>
        <dbReference type="ARBA" id="ARBA00012831"/>
    </source>
</evidence>
<evidence type="ECO:0000256" key="12">
    <source>
        <dbReference type="ARBA" id="ARBA00058798"/>
    </source>
</evidence>
<dbReference type="GO" id="GO:0004827">
    <property type="term" value="F:proline-tRNA ligase activity"/>
    <property type="evidence" value="ECO:0007669"/>
    <property type="project" value="UniProtKB-EC"/>
</dbReference>
<evidence type="ECO:0000256" key="11">
    <source>
        <dbReference type="ARBA" id="ARBA00047671"/>
    </source>
</evidence>
<evidence type="ECO:0000256" key="7">
    <source>
        <dbReference type="ARBA" id="ARBA00022946"/>
    </source>
</evidence>
<evidence type="ECO:0000256" key="6">
    <source>
        <dbReference type="ARBA" id="ARBA00022917"/>
    </source>
</evidence>
<dbReference type="EC" id="6.1.1.15" evidence="2"/>
<evidence type="ECO:0000313" key="16">
    <source>
        <dbReference type="EnsemblMetazoa" id="AFAF017000-PA"/>
    </source>
</evidence>
<organism evidence="16 17">
    <name type="scientific">Anopheles farauti</name>
    <dbReference type="NCBI Taxonomy" id="69004"/>
    <lineage>
        <taxon>Eukaryota</taxon>
        <taxon>Metazoa</taxon>
        <taxon>Ecdysozoa</taxon>
        <taxon>Arthropoda</taxon>
        <taxon>Hexapoda</taxon>
        <taxon>Insecta</taxon>
        <taxon>Pterygota</taxon>
        <taxon>Neoptera</taxon>
        <taxon>Endopterygota</taxon>
        <taxon>Diptera</taxon>
        <taxon>Nematocera</taxon>
        <taxon>Culicoidea</taxon>
        <taxon>Culicidae</taxon>
        <taxon>Anophelinae</taxon>
        <taxon>Anopheles</taxon>
    </lineage>
</organism>
<dbReference type="VEuPathDB" id="VectorBase:AFAF017000"/>
<dbReference type="InterPro" id="IPR033730">
    <property type="entry name" value="ProRS_core_prok"/>
</dbReference>
<dbReference type="InterPro" id="IPR050062">
    <property type="entry name" value="Pro-tRNA_synthetase"/>
</dbReference>
<dbReference type="Gene3D" id="3.40.50.800">
    <property type="entry name" value="Anticodon-binding domain"/>
    <property type="match status" value="1"/>
</dbReference>
<dbReference type="InterPro" id="IPR002316">
    <property type="entry name" value="Pro-tRNA-ligase_IIa"/>
</dbReference>
<keyword evidence="5" id="KW-0067">ATP-binding</keyword>
<feature type="domain" description="Aminoacyl-transfer RNA synthetases class-II family profile" evidence="15">
    <location>
        <begin position="64"/>
        <end position="329"/>
    </location>
</feature>
<dbReference type="GO" id="GO:0005524">
    <property type="term" value="F:ATP binding"/>
    <property type="evidence" value="ECO:0007669"/>
    <property type="project" value="UniProtKB-KW"/>
</dbReference>
<dbReference type="STRING" id="69004.A0A182QU97"/>
<keyword evidence="6" id="KW-0648">Protein biosynthesis</keyword>
<reference evidence="17" key="1">
    <citation type="submission" date="2014-01" db="EMBL/GenBank/DDBJ databases">
        <title>The Genome Sequence of Anopheles farauti FAR1 (V2).</title>
        <authorList>
            <consortium name="The Broad Institute Genomics Platform"/>
            <person name="Neafsey D.E."/>
            <person name="Besansky N."/>
            <person name="Howell P."/>
            <person name="Walton C."/>
            <person name="Young S.K."/>
            <person name="Zeng Q."/>
            <person name="Gargeya S."/>
            <person name="Fitzgerald M."/>
            <person name="Haas B."/>
            <person name="Abouelleil A."/>
            <person name="Allen A.W."/>
            <person name="Alvarado L."/>
            <person name="Arachchi H.M."/>
            <person name="Berlin A.M."/>
            <person name="Chapman S.B."/>
            <person name="Gainer-Dewar J."/>
            <person name="Goldberg J."/>
            <person name="Griggs A."/>
            <person name="Gujja S."/>
            <person name="Hansen M."/>
            <person name="Howarth C."/>
            <person name="Imamovic A."/>
            <person name="Ireland A."/>
            <person name="Larimer J."/>
            <person name="McCowan C."/>
            <person name="Murphy C."/>
            <person name="Pearson M."/>
            <person name="Poon T.W."/>
            <person name="Priest M."/>
            <person name="Roberts A."/>
            <person name="Saif S."/>
            <person name="Shea T."/>
            <person name="Sisk P."/>
            <person name="Sykes S."/>
            <person name="Wortman J."/>
            <person name="Nusbaum C."/>
            <person name="Birren B."/>
        </authorList>
    </citation>
    <scope>NUCLEOTIDE SEQUENCE [LARGE SCALE GENOMIC DNA]</scope>
    <source>
        <strain evidence="17">FAR1</strain>
    </source>
</reference>
<dbReference type="InterPro" id="IPR004154">
    <property type="entry name" value="Anticodon-bd"/>
</dbReference>
<dbReference type="GO" id="GO:0006433">
    <property type="term" value="P:prolyl-tRNA aminoacylation"/>
    <property type="evidence" value="ECO:0007669"/>
    <property type="project" value="InterPro"/>
</dbReference>
<name>A0A182QU97_9DIPT</name>
<dbReference type="Pfam" id="PF03129">
    <property type="entry name" value="HGTP_anticodon"/>
    <property type="match status" value="1"/>
</dbReference>
<dbReference type="EMBL" id="AXCN02000015">
    <property type="status" value="NOT_ANNOTATED_CDS"/>
    <property type="molecule type" value="Genomic_DNA"/>
</dbReference>
<dbReference type="FunFam" id="3.40.50.800:FF:000020">
    <property type="entry name" value="Probable proline--tRNA ligase, mitochondrial"/>
    <property type="match status" value="1"/>
</dbReference>
<evidence type="ECO:0000256" key="5">
    <source>
        <dbReference type="ARBA" id="ARBA00022840"/>
    </source>
</evidence>
<evidence type="ECO:0000256" key="9">
    <source>
        <dbReference type="ARBA" id="ARBA00023146"/>
    </source>
</evidence>
<feature type="region of interest" description="Disordered" evidence="14">
    <location>
        <begin position="442"/>
        <end position="463"/>
    </location>
</feature>
<comment type="subcellular location">
    <subcellularLocation>
        <location evidence="1">Mitochondrion matrix</location>
    </subcellularLocation>
</comment>
<evidence type="ECO:0000256" key="14">
    <source>
        <dbReference type="SAM" id="MobiDB-lite"/>
    </source>
</evidence>
<dbReference type="SUPFAM" id="SSF55681">
    <property type="entry name" value="Class II aaRS and biotin synthetases"/>
    <property type="match status" value="1"/>
</dbReference>
<keyword evidence="17" id="KW-1185">Reference proteome</keyword>
<keyword evidence="3" id="KW-0436">Ligase</keyword>
<dbReference type="Gene3D" id="3.30.930.10">
    <property type="entry name" value="Bira Bifunctional Protein, Domain 2"/>
    <property type="match status" value="1"/>
</dbReference>